<proteinExistence type="predicted"/>
<dbReference type="STRING" id="42155.A0A0R3RD61"/>
<dbReference type="Proteomes" id="UP000280834">
    <property type="component" value="Unassembled WGS sequence"/>
</dbReference>
<dbReference type="WBParaSite" id="BTMF_0001798401-mRNA-1">
    <property type="protein sequence ID" value="BTMF_0001798401-mRNA-1"/>
    <property type="gene ID" value="BTMF_0001798401"/>
</dbReference>
<sequence>MQNPEMLRTISNPRVLEAFHQIHTGMDTLRREAPQLLPPGL</sequence>
<dbReference type="AlphaFoldDB" id="A0A0R3RD61"/>
<keyword evidence="2" id="KW-1185">Reference proteome</keyword>
<reference evidence="1 2" key="2">
    <citation type="submission" date="2018-11" db="EMBL/GenBank/DDBJ databases">
        <authorList>
            <consortium name="Pathogen Informatics"/>
        </authorList>
    </citation>
    <scope>NUCLEOTIDE SEQUENCE [LARGE SCALE GENOMIC DNA]</scope>
</reference>
<dbReference type="EMBL" id="UZAG01023393">
    <property type="protein sequence ID" value="VDO56588.1"/>
    <property type="molecule type" value="Genomic_DNA"/>
</dbReference>
<organism evidence="3">
    <name type="scientific">Brugia timori</name>
    <dbReference type="NCBI Taxonomy" id="42155"/>
    <lineage>
        <taxon>Eukaryota</taxon>
        <taxon>Metazoa</taxon>
        <taxon>Ecdysozoa</taxon>
        <taxon>Nematoda</taxon>
        <taxon>Chromadorea</taxon>
        <taxon>Rhabditida</taxon>
        <taxon>Spirurina</taxon>
        <taxon>Spiruromorpha</taxon>
        <taxon>Filarioidea</taxon>
        <taxon>Onchocercidae</taxon>
        <taxon>Brugia</taxon>
    </lineage>
</organism>
<gene>
    <name evidence="1" type="ORF">BTMF_LOCUS15948</name>
</gene>
<reference evidence="3" key="1">
    <citation type="submission" date="2017-02" db="UniProtKB">
        <authorList>
            <consortium name="WormBaseParasite"/>
        </authorList>
    </citation>
    <scope>IDENTIFICATION</scope>
</reference>
<evidence type="ECO:0000313" key="3">
    <source>
        <dbReference type="WBParaSite" id="BTMF_0001798401-mRNA-1"/>
    </source>
</evidence>
<protein>
    <submittedName>
        <fullName evidence="3">Transcriptional regulator</fullName>
    </submittedName>
</protein>
<evidence type="ECO:0000313" key="2">
    <source>
        <dbReference type="Proteomes" id="UP000280834"/>
    </source>
</evidence>
<evidence type="ECO:0000313" key="1">
    <source>
        <dbReference type="EMBL" id="VDO56588.1"/>
    </source>
</evidence>
<name>A0A0R3RD61_9BILA</name>
<accession>A0A0R3RD61</accession>